<protein>
    <submittedName>
        <fullName evidence="1">Uncharacterized protein</fullName>
    </submittedName>
</protein>
<sequence>MYAFSAANFMFDTLCSQLQDVGLARIITGISVVGLSFLAWSLRPPPEIRKIPSISFFKFMWYLVCQKTREEIHNDLMAPLLRNHNAVKVWYLGAWIVLFSEPEAAKAIFLDTATFQKYNIGERMKGTIDYDFFGNSFLFKNGDEWRKQRQIVNPAFHRSWSTESIGIVIRDLVDYLDQGKGKPVEIVTLMHRAALDVLGRIAF</sequence>
<dbReference type="EMBL" id="JAMZIH010001694">
    <property type="protein sequence ID" value="KAJ1677971.1"/>
    <property type="molecule type" value="Genomic_DNA"/>
</dbReference>
<keyword evidence="2" id="KW-1185">Reference proteome</keyword>
<proteinExistence type="predicted"/>
<reference evidence="1" key="1">
    <citation type="submission" date="2022-06" db="EMBL/GenBank/DDBJ databases">
        <title>Phylogenomic reconstructions and comparative analyses of Kickxellomycotina fungi.</title>
        <authorList>
            <person name="Reynolds N.K."/>
            <person name="Stajich J.E."/>
            <person name="Barry K."/>
            <person name="Grigoriev I.V."/>
            <person name="Crous P."/>
            <person name="Smith M.E."/>
        </authorList>
    </citation>
    <scope>NUCLEOTIDE SEQUENCE</scope>
    <source>
        <strain evidence="1">RSA 2271</strain>
    </source>
</reference>
<evidence type="ECO:0000313" key="1">
    <source>
        <dbReference type="EMBL" id="KAJ1677971.1"/>
    </source>
</evidence>
<feature type="non-terminal residue" evidence="1">
    <location>
        <position position="203"/>
    </location>
</feature>
<comment type="caution">
    <text evidence="1">The sequence shown here is derived from an EMBL/GenBank/DDBJ whole genome shotgun (WGS) entry which is preliminary data.</text>
</comment>
<accession>A0ACC1HQM4</accession>
<dbReference type="Proteomes" id="UP001145114">
    <property type="component" value="Unassembled WGS sequence"/>
</dbReference>
<evidence type="ECO:0000313" key="2">
    <source>
        <dbReference type="Proteomes" id="UP001145114"/>
    </source>
</evidence>
<organism evidence="1 2">
    <name type="scientific">Spiromyces aspiralis</name>
    <dbReference type="NCBI Taxonomy" id="68401"/>
    <lineage>
        <taxon>Eukaryota</taxon>
        <taxon>Fungi</taxon>
        <taxon>Fungi incertae sedis</taxon>
        <taxon>Zoopagomycota</taxon>
        <taxon>Kickxellomycotina</taxon>
        <taxon>Kickxellomycetes</taxon>
        <taxon>Kickxellales</taxon>
        <taxon>Kickxellaceae</taxon>
        <taxon>Spiromyces</taxon>
    </lineage>
</organism>
<gene>
    <name evidence="1" type="ORF">EV182_005054</name>
</gene>
<name>A0ACC1HQM4_9FUNG</name>